<reference evidence="1" key="1">
    <citation type="submission" date="2021-06" db="EMBL/GenBank/DDBJ databases">
        <authorList>
            <person name="Kallberg Y."/>
            <person name="Tangrot J."/>
            <person name="Rosling A."/>
        </authorList>
    </citation>
    <scope>NUCLEOTIDE SEQUENCE</scope>
    <source>
        <strain evidence="1">UK204</strain>
    </source>
</reference>
<evidence type="ECO:0000313" key="1">
    <source>
        <dbReference type="EMBL" id="CAG8674669.1"/>
    </source>
</evidence>
<dbReference type="AlphaFoldDB" id="A0A9N9HCN2"/>
<feature type="non-terminal residue" evidence="1">
    <location>
        <position position="1"/>
    </location>
</feature>
<comment type="caution">
    <text evidence="1">The sequence shown here is derived from an EMBL/GenBank/DDBJ whole genome shotgun (WGS) entry which is preliminary data.</text>
</comment>
<dbReference type="EMBL" id="CAJVPQ010005734">
    <property type="protein sequence ID" value="CAG8674669.1"/>
    <property type="molecule type" value="Genomic_DNA"/>
</dbReference>
<name>A0A9N9HCN2_9GLOM</name>
<gene>
    <name evidence="1" type="ORF">FCALED_LOCUS12189</name>
</gene>
<sequence length="63" mass="7148">PGADSIYGENLVWRLNVQYSTISRRVGSEIALQQALQLQTRHKFILDAIWNKKNACNGRNTCS</sequence>
<accession>A0A9N9HCN2</accession>
<dbReference type="Proteomes" id="UP000789570">
    <property type="component" value="Unassembled WGS sequence"/>
</dbReference>
<evidence type="ECO:0000313" key="2">
    <source>
        <dbReference type="Proteomes" id="UP000789570"/>
    </source>
</evidence>
<keyword evidence="2" id="KW-1185">Reference proteome</keyword>
<protein>
    <submittedName>
        <fullName evidence="1">9149_t:CDS:1</fullName>
    </submittedName>
</protein>
<proteinExistence type="predicted"/>
<organism evidence="1 2">
    <name type="scientific">Funneliformis caledonium</name>
    <dbReference type="NCBI Taxonomy" id="1117310"/>
    <lineage>
        <taxon>Eukaryota</taxon>
        <taxon>Fungi</taxon>
        <taxon>Fungi incertae sedis</taxon>
        <taxon>Mucoromycota</taxon>
        <taxon>Glomeromycotina</taxon>
        <taxon>Glomeromycetes</taxon>
        <taxon>Glomerales</taxon>
        <taxon>Glomeraceae</taxon>
        <taxon>Funneliformis</taxon>
    </lineage>
</organism>